<dbReference type="AlphaFoldDB" id="A0AAD1WHA0"/>
<evidence type="ECO:0000313" key="7">
    <source>
        <dbReference type="Proteomes" id="UP001295444"/>
    </source>
</evidence>
<evidence type="ECO:0000256" key="1">
    <source>
        <dbReference type="ARBA" id="ARBA00004245"/>
    </source>
</evidence>
<dbReference type="SMART" id="SM00268">
    <property type="entry name" value="ACTIN"/>
    <property type="match status" value="1"/>
</dbReference>
<name>A0AAD1WHA0_PELCU</name>
<evidence type="ECO:0000256" key="4">
    <source>
        <dbReference type="ARBA" id="ARBA00023212"/>
    </source>
</evidence>
<dbReference type="InterPro" id="IPR043129">
    <property type="entry name" value="ATPase_NBD"/>
</dbReference>
<evidence type="ECO:0000313" key="6">
    <source>
        <dbReference type="EMBL" id="CAH2311188.1"/>
    </source>
</evidence>
<dbReference type="Gene3D" id="3.30.420.40">
    <property type="match status" value="2"/>
</dbReference>
<gene>
    <name evidence="6" type="ORF">PECUL_23A008471</name>
</gene>
<dbReference type="GO" id="GO:0005856">
    <property type="term" value="C:cytoskeleton"/>
    <property type="evidence" value="ECO:0007669"/>
    <property type="project" value="UniProtKB-SubCell"/>
</dbReference>
<dbReference type="PROSITE" id="PS00406">
    <property type="entry name" value="ACTINS_1"/>
    <property type="match status" value="1"/>
</dbReference>
<accession>A0AAD1WHA0</accession>
<keyword evidence="4" id="KW-0206">Cytoskeleton</keyword>
<dbReference type="EMBL" id="OW240919">
    <property type="protein sequence ID" value="CAH2311188.1"/>
    <property type="molecule type" value="Genomic_DNA"/>
</dbReference>
<keyword evidence="7" id="KW-1185">Reference proteome</keyword>
<dbReference type="PANTHER" id="PTHR11937">
    <property type="entry name" value="ACTIN"/>
    <property type="match status" value="1"/>
</dbReference>
<dbReference type="GO" id="GO:0097014">
    <property type="term" value="C:ciliary plasm"/>
    <property type="evidence" value="ECO:0007669"/>
    <property type="project" value="UniProtKB-ARBA"/>
</dbReference>
<dbReference type="Proteomes" id="UP001295444">
    <property type="component" value="Chromosome 08"/>
</dbReference>
<protein>
    <submittedName>
        <fullName evidence="6">Actin-related T3</fullName>
    </submittedName>
</protein>
<reference evidence="6" key="1">
    <citation type="submission" date="2022-03" db="EMBL/GenBank/DDBJ databases">
        <authorList>
            <person name="Alioto T."/>
            <person name="Alioto T."/>
            <person name="Gomez Garrido J."/>
        </authorList>
    </citation>
    <scope>NUCLEOTIDE SEQUENCE</scope>
</reference>
<organism evidence="6 7">
    <name type="scientific">Pelobates cultripes</name>
    <name type="common">Western spadefoot toad</name>
    <dbReference type="NCBI Taxonomy" id="61616"/>
    <lineage>
        <taxon>Eukaryota</taxon>
        <taxon>Metazoa</taxon>
        <taxon>Chordata</taxon>
        <taxon>Craniata</taxon>
        <taxon>Vertebrata</taxon>
        <taxon>Euteleostomi</taxon>
        <taxon>Amphibia</taxon>
        <taxon>Batrachia</taxon>
        <taxon>Anura</taxon>
        <taxon>Pelobatoidea</taxon>
        <taxon>Pelobatidae</taxon>
        <taxon>Pelobates</taxon>
    </lineage>
</organism>
<dbReference type="FunFam" id="3.90.640.10:FF:000007">
    <property type="entry name" value="Actin like 7B"/>
    <property type="match status" value="1"/>
</dbReference>
<dbReference type="Pfam" id="PF00022">
    <property type="entry name" value="Actin"/>
    <property type="match status" value="1"/>
</dbReference>
<dbReference type="FunFam" id="3.30.420.40:FF:000018">
    <property type="entry name" value="Actin-like protein (Centractin)"/>
    <property type="match status" value="1"/>
</dbReference>
<evidence type="ECO:0000256" key="3">
    <source>
        <dbReference type="ARBA" id="ARBA00022490"/>
    </source>
</evidence>
<comment type="subcellular location">
    <subcellularLocation>
        <location evidence="1">Cytoplasm</location>
        <location evidence="1">Cytoskeleton</location>
    </subcellularLocation>
</comment>
<dbReference type="InterPro" id="IPR004000">
    <property type="entry name" value="Actin"/>
</dbReference>
<dbReference type="SUPFAM" id="SSF53067">
    <property type="entry name" value="Actin-like ATPase domain"/>
    <property type="match status" value="2"/>
</dbReference>
<evidence type="ECO:0000256" key="2">
    <source>
        <dbReference type="ARBA" id="ARBA00006752"/>
    </source>
</evidence>
<comment type="similarity">
    <text evidence="2 5">Belongs to the actin family.</text>
</comment>
<dbReference type="PRINTS" id="PR00190">
    <property type="entry name" value="ACTIN"/>
</dbReference>
<dbReference type="CDD" id="cd13397">
    <property type="entry name" value="ASKHA_NBD_actin_Arp-T1-3"/>
    <property type="match status" value="1"/>
</dbReference>
<dbReference type="InterPro" id="IPR004001">
    <property type="entry name" value="Actin_CS"/>
</dbReference>
<evidence type="ECO:0000256" key="5">
    <source>
        <dbReference type="RuleBase" id="RU000487"/>
    </source>
</evidence>
<dbReference type="FunFam" id="3.30.420.40:FF:000058">
    <property type="entry name" value="Putative actin-related protein 5"/>
    <property type="match status" value="1"/>
</dbReference>
<proteinExistence type="inferred from homology"/>
<keyword evidence="3" id="KW-0963">Cytoplasm</keyword>
<sequence>MILDQHAVVIDNGSGVIKIGFAGEDKPRYVYSNMVGRPKYLPIIVGAGQRDYYIGEEAQERRGILSLSYPVEHGVVTSWDDMELIWSYGYNYNLKINPCDRPLLVSEVPLNPRFNREKMMTVLFEGFSVPATYVSIQAVLALYSSGKVTGCVVDIGEGVTHTVPIFEGYCLQHAVLRLDLAGKDLTNYLMRILNESGVSFITTSEREIVNDMKERLCYVAFDIACESMRPKADLEKEYKLPDGKIITIHKERYKCPETLFHPARIGMESPGIDRMCFNSIMKCDIDIRSTLCSNVLLSGGSSMFQGIGDRMSKELASLIPPESPLNVMTSTDPLLAVWMGGSILSSLSAFQHMWVTRAEYLEVGPNIVHRKCF</sequence>
<dbReference type="Gene3D" id="3.90.640.10">
    <property type="entry name" value="Actin, Chain A, domain 4"/>
    <property type="match status" value="1"/>
</dbReference>